<protein>
    <submittedName>
        <fullName evidence="2">Uncharacterized protein</fullName>
    </submittedName>
</protein>
<evidence type="ECO:0000313" key="2">
    <source>
        <dbReference type="EMBL" id="KAJ8888327.1"/>
    </source>
</evidence>
<feature type="region of interest" description="Disordered" evidence="1">
    <location>
        <begin position="939"/>
        <end position="977"/>
    </location>
</feature>
<organism evidence="2 3">
    <name type="scientific">Dryococelus australis</name>
    <dbReference type="NCBI Taxonomy" id="614101"/>
    <lineage>
        <taxon>Eukaryota</taxon>
        <taxon>Metazoa</taxon>
        <taxon>Ecdysozoa</taxon>
        <taxon>Arthropoda</taxon>
        <taxon>Hexapoda</taxon>
        <taxon>Insecta</taxon>
        <taxon>Pterygota</taxon>
        <taxon>Neoptera</taxon>
        <taxon>Polyneoptera</taxon>
        <taxon>Phasmatodea</taxon>
        <taxon>Verophasmatodea</taxon>
        <taxon>Anareolatae</taxon>
        <taxon>Phasmatidae</taxon>
        <taxon>Eurycanthinae</taxon>
        <taxon>Dryococelus</taxon>
    </lineage>
</organism>
<dbReference type="EMBL" id="JARBHB010000003">
    <property type="protein sequence ID" value="KAJ8888327.1"/>
    <property type="molecule type" value="Genomic_DNA"/>
</dbReference>
<keyword evidence="3" id="KW-1185">Reference proteome</keyword>
<feature type="region of interest" description="Disordered" evidence="1">
    <location>
        <begin position="1"/>
        <end position="55"/>
    </location>
</feature>
<name>A0ABQ9HVB3_9NEOP</name>
<reference evidence="2 3" key="1">
    <citation type="submission" date="2023-02" db="EMBL/GenBank/DDBJ databases">
        <title>LHISI_Scaffold_Assembly.</title>
        <authorList>
            <person name="Stuart O.P."/>
            <person name="Cleave R."/>
            <person name="Magrath M.J.L."/>
            <person name="Mikheyev A.S."/>
        </authorList>
    </citation>
    <scope>NUCLEOTIDE SEQUENCE [LARGE SCALE GENOMIC DNA]</scope>
    <source>
        <strain evidence="2">Daus_M_001</strain>
        <tissue evidence="2">Leg muscle</tissue>
    </source>
</reference>
<accession>A0ABQ9HVB3</accession>
<dbReference type="Proteomes" id="UP001159363">
    <property type="component" value="Chromosome 3"/>
</dbReference>
<sequence>MRMKRGEYGAAPECEGEGGGRPRANPPPSGIVRHDSHMRKSVGDPAGSRTRGRRLRQTNTQRVLARHGICNELPGLRRWLYHPRGRVAPSESRLSCWQGGHTPGGTRARVWTAGLPYHTRTNPLVPAALAEAYTRGGLGGLWGIQPQPINYLVKVYGLNASSTTRSIETEKVAPRRTGEGVGHILYLKTMITFAWSDFRKSSKTRRNDNSSVPVQRTGGSCVCRLMWNMTKGDDSPKSPVETVLVRRRLENVRIASGCMPLPLQVPLHFIPALLHTHLTSPSSALKTSQRTAYRLTYNQTYSNTYALPGIRTESLQNPMRTNRLRHRRSAKTLMTACVPLYIMLSDKSMYPGRYTNINWLDEITSYSYGRAVHTRRTQQGPVTKEEPGETECILRPLMRDRRGTHCIRAAKSTALADGGSRRSPRKTHRPAASSGTIPSCENPGVARPGIEPGSLCPRLFFRVHATRNQYYPSNKTSVLAEHHVRVDSLSSVQYALNGRCYVSEALRSSHFSKNAPSLPNTHEPSCFSMRRNNTVTAYRIDEKKSTRTWCFVGILYFHAADWRRLTTASNVQLTDETRRRNEYAPTQHGSNIDVCGVKGSAARLFRITHLPSGCKIVSETLPPGHDKGWLTWKSLNRLRSGVGRSKKVNLARSCYAKDDNINCDCEEDQTVQHMLQCRLCPLSCMEDDLNQASENAFEVAKWQSCRTIPFVGGFSQGFPVSPTHSFRRRSIFTSTTLIGSQGLATPQHHFPVTDQQIQYLKEPSSALASSFSAKCNTAVADIHVGARVRGRSRSADELLWTRPQCPRRSHTLRVVSVEQQSQHECLAYFPKERKKAYEITFLPGTYNVFRKHVYKLGHVIRDRKRILVETLNKRNNNLFCQLLRHSNWSTTLFEGKLEGRTIKGRPRVNFIDINKGKHTYFHLKLLAKQRKRLGDMRVTHQLKSSGGKEEDPVGTSLPRSRSEGAIRATLTRTPSASSLLRARRAVFPP</sequence>
<feature type="region of interest" description="Disordered" evidence="1">
    <location>
        <begin position="413"/>
        <end position="444"/>
    </location>
</feature>
<proteinExistence type="predicted"/>
<comment type="caution">
    <text evidence="2">The sequence shown here is derived from an EMBL/GenBank/DDBJ whole genome shotgun (WGS) entry which is preliminary data.</text>
</comment>
<evidence type="ECO:0000313" key="3">
    <source>
        <dbReference type="Proteomes" id="UP001159363"/>
    </source>
</evidence>
<gene>
    <name evidence="2" type="ORF">PR048_007814</name>
</gene>
<evidence type="ECO:0000256" key="1">
    <source>
        <dbReference type="SAM" id="MobiDB-lite"/>
    </source>
</evidence>